<keyword evidence="3" id="KW-1185">Reference proteome</keyword>
<comment type="caution">
    <text evidence="2">The sequence shown here is derived from an EMBL/GenBank/DDBJ whole genome shotgun (WGS) entry which is preliminary data.</text>
</comment>
<dbReference type="Gene3D" id="2.40.380.10">
    <property type="entry name" value="FomD-like"/>
    <property type="match status" value="1"/>
</dbReference>
<evidence type="ECO:0000313" key="3">
    <source>
        <dbReference type="Proteomes" id="UP000778578"/>
    </source>
</evidence>
<dbReference type="EMBL" id="JAINZZ010000001">
    <property type="protein sequence ID" value="MBY8876064.1"/>
    <property type="molecule type" value="Genomic_DNA"/>
</dbReference>
<dbReference type="RefSeq" id="WP_222959352.1">
    <property type="nucleotide sequence ID" value="NZ_JAINZZ010000001.1"/>
</dbReference>
<dbReference type="InterPro" id="IPR007295">
    <property type="entry name" value="DUF402"/>
</dbReference>
<accession>A0ABS7PZZ3</accession>
<dbReference type="Proteomes" id="UP000778578">
    <property type="component" value="Unassembled WGS sequence"/>
</dbReference>
<evidence type="ECO:0000259" key="1">
    <source>
        <dbReference type="Pfam" id="PF04167"/>
    </source>
</evidence>
<protein>
    <submittedName>
        <fullName evidence="2">DUF402 domain-containing protein</fullName>
    </submittedName>
</protein>
<proteinExistence type="predicted"/>
<feature type="domain" description="DUF402" evidence="1">
    <location>
        <begin position="17"/>
        <end position="149"/>
    </location>
</feature>
<gene>
    <name evidence="2" type="ORF">K7862_00205</name>
</gene>
<organism evidence="2 3">
    <name type="scientific">Actinacidiphila acidipaludis</name>
    <dbReference type="NCBI Taxonomy" id="2873382"/>
    <lineage>
        <taxon>Bacteria</taxon>
        <taxon>Bacillati</taxon>
        <taxon>Actinomycetota</taxon>
        <taxon>Actinomycetes</taxon>
        <taxon>Kitasatosporales</taxon>
        <taxon>Streptomycetaceae</taxon>
        <taxon>Actinacidiphila</taxon>
    </lineage>
</organism>
<sequence>MSADRPSVLVEVRKYDGTLSGRWTAARLGEDEYGVWLGTPEGARVASDGGDWTNRCAYVMAVPRGQWWIASFCTEPGPEMYCDVCTVPEWSDAGTVLRTVDLDLDVVRSPGGTAYSKDEDEFAEHRVRFGYPDLVVTEAERTCAWLMEAGRRDSEGAEPFASVYRHWLARFVTGSG</sequence>
<dbReference type="InterPro" id="IPR035930">
    <property type="entry name" value="FomD-like_sf"/>
</dbReference>
<reference evidence="2 3" key="1">
    <citation type="submission" date="2021-08" db="EMBL/GenBank/DDBJ databases">
        <title>WGS of actinomycetes from Thailand.</title>
        <authorList>
            <person name="Thawai C."/>
        </authorList>
    </citation>
    <scope>NUCLEOTIDE SEQUENCE [LARGE SCALE GENOMIC DNA]</scope>
    <source>
        <strain evidence="2 3">PLK6-54</strain>
    </source>
</reference>
<dbReference type="SUPFAM" id="SSF159234">
    <property type="entry name" value="FomD-like"/>
    <property type="match status" value="1"/>
</dbReference>
<evidence type="ECO:0000313" key="2">
    <source>
        <dbReference type="EMBL" id="MBY8876064.1"/>
    </source>
</evidence>
<name>A0ABS7PZZ3_9ACTN</name>
<dbReference type="Pfam" id="PF04167">
    <property type="entry name" value="DUF402"/>
    <property type="match status" value="1"/>
</dbReference>